<sequence>MRPFLDALAAAWDSCPPCTTHHCRAVAADPALTVHVVGVALCGLGHDLATARQLLCKLDPDGAAIALTIRNSGLLPAVEIATEMGPDRRESAARIAMNAIVSAGWYDVPVSNFVPPVNRPSTDHLRDDEMLATLRSDGYLPYGH</sequence>
<accession>A0A1C6RQT4</accession>
<name>A0A1C6RQT4_9ACTN</name>
<gene>
    <name evidence="1" type="ORF">GA0074694_2742</name>
</gene>
<dbReference type="AlphaFoldDB" id="A0A1C6RQT4"/>
<reference evidence="2" key="1">
    <citation type="submission" date="2016-06" db="EMBL/GenBank/DDBJ databases">
        <authorList>
            <person name="Varghese N."/>
        </authorList>
    </citation>
    <scope>NUCLEOTIDE SEQUENCE [LARGE SCALE GENOMIC DNA]</scope>
    <source>
        <strain evidence="2">DSM 46123</strain>
    </source>
</reference>
<protein>
    <submittedName>
        <fullName evidence="1">Uncharacterized protein</fullName>
    </submittedName>
</protein>
<evidence type="ECO:0000313" key="2">
    <source>
        <dbReference type="Proteomes" id="UP000198906"/>
    </source>
</evidence>
<keyword evidence="2" id="KW-1185">Reference proteome</keyword>
<organism evidence="1 2">
    <name type="scientific">Micromonospora inyonensis</name>
    <dbReference type="NCBI Taxonomy" id="47866"/>
    <lineage>
        <taxon>Bacteria</taxon>
        <taxon>Bacillati</taxon>
        <taxon>Actinomycetota</taxon>
        <taxon>Actinomycetes</taxon>
        <taxon>Micromonosporales</taxon>
        <taxon>Micromonosporaceae</taxon>
        <taxon>Micromonospora</taxon>
    </lineage>
</organism>
<evidence type="ECO:0000313" key="1">
    <source>
        <dbReference type="EMBL" id="SCL19580.1"/>
    </source>
</evidence>
<proteinExistence type="predicted"/>
<dbReference type="Proteomes" id="UP000198906">
    <property type="component" value="Unassembled WGS sequence"/>
</dbReference>
<dbReference type="EMBL" id="FMHU01000001">
    <property type="protein sequence ID" value="SCL19580.1"/>
    <property type="molecule type" value="Genomic_DNA"/>
</dbReference>